<name>A0ABM8XFP8_9BURK</name>
<evidence type="ECO:0000256" key="1">
    <source>
        <dbReference type="ARBA" id="ARBA00023027"/>
    </source>
</evidence>
<organism evidence="4 5">
    <name type="scientific">Cupriavidus pampae</name>
    <dbReference type="NCBI Taxonomy" id="659251"/>
    <lineage>
        <taxon>Bacteria</taxon>
        <taxon>Pseudomonadati</taxon>
        <taxon>Pseudomonadota</taxon>
        <taxon>Betaproteobacteria</taxon>
        <taxon>Burkholderiales</taxon>
        <taxon>Burkholderiaceae</taxon>
        <taxon>Cupriavidus</taxon>
    </lineage>
</organism>
<accession>A0ABM8XFP8</accession>
<gene>
    <name evidence="4" type="ORF">LMG32289_04226</name>
</gene>
<dbReference type="Gene3D" id="3.40.50.720">
    <property type="entry name" value="NAD(P)-binding Rossmann-like Domain"/>
    <property type="match status" value="1"/>
</dbReference>
<dbReference type="Pfam" id="PF01370">
    <property type="entry name" value="Epimerase"/>
    <property type="match status" value="1"/>
</dbReference>
<keyword evidence="5" id="KW-1185">Reference proteome</keyword>
<feature type="domain" description="NAD-dependent epimerase/dehydratase" evidence="3">
    <location>
        <begin position="176"/>
        <end position="281"/>
    </location>
</feature>
<dbReference type="InterPro" id="IPR036291">
    <property type="entry name" value="NAD(P)-bd_dom_sf"/>
</dbReference>
<feature type="region of interest" description="Disordered" evidence="2">
    <location>
        <begin position="1"/>
        <end position="26"/>
    </location>
</feature>
<comment type="caution">
    <text evidence="4">The sequence shown here is derived from an EMBL/GenBank/DDBJ whole genome shotgun (WGS) entry which is preliminary data.</text>
</comment>
<evidence type="ECO:0000313" key="5">
    <source>
        <dbReference type="Proteomes" id="UP000706525"/>
    </source>
</evidence>
<dbReference type="PANTHER" id="PTHR43574">
    <property type="entry name" value="EPIMERASE-RELATED"/>
    <property type="match status" value="1"/>
</dbReference>
<dbReference type="Proteomes" id="UP000706525">
    <property type="component" value="Unassembled WGS sequence"/>
</dbReference>
<evidence type="ECO:0000313" key="4">
    <source>
        <dbReference type="EMBL" id="CAG9178942.1"/>
    </source>
</evidence>
<dbReference type="SUPFAM" id="SSF51735">
    <property type="entry name" value="NAD(P)-binding Rossmann-fold domains"/>
    <property type="match status" value="1"/>
</dbReference>
<sequence length="363" mass="40173">MSQTLSPLAATSSLLSSSLPSGPAQSRRLGRPRLLIVGCGDVGTRCLRILATRMRVFAVTSQPGRRETLRAAGAVPLLADLDRPATLARLRGLAGRVLDLAPPPGQGEGDPRTRALLAALRRGMWRNAANSARATRANVARHRANEPVILPERGWHRASVPRTPHLSHLAPMSSGVFVYASTTGVYGDRGGARVQEFHAVRPQTARARRRVAAEGSVRAFGRDAGWRASIVRIPGIYAEDRLPLARLHKRTPALASQDDVYTSHIHADDLARTMIAALWRGRPQRVVHASDDTELRMADYFDLVADRRGLPRPPRITRQDAREVIDPTLLSFMSESRRLDNHRLKRELRVRLRFPTVRSFFDG</sequence>
<evidence type="ECO:0000259" key="3">
    <source>
        <dbReference type="Pfam" id="PF01370"/>
    </source>
</evidence>
<dbReference type="RefSeq" id="WP_223991767.1">
    <property type="nucleotide sequence ID" value="NZ_CAJZAG010000008.1"/>
</dbReference>
<dbReference type="EMBL" id="CAJZAG010000008">
    <property type="protein sequence ID" value="CAG9178942.1"/>
    <property type="molecule type" value="Genomic_DNA"/>
</dbReference>
<dbReference type="InterPro" id="IPR001509">
    <property type="entry name" value="Epimerase_deHydtase"/>
</dbReference>
<keyword evidence="1" id="KW-0520">NAD</keyword>
<proteinExistence type="predicted"/>
<protein>
    <recommendedName>
        <fullName evidence="3">NAD-dependent epimerase/dehydratase domain-containing protein</fullName>
    </recommendedName>
</protein>
<reference evidence="4 5" key="1">
    <citation type="submission" date="2021-08" db="EMBL/GenBank/DDBJ databases">
        <authorList>
            <person name="Peeters C."/>
        </authorList>
    </citation>
    <scope>NUCLEOTIDE SEQUENCE [LARGE SCALE GENOMIC DNA]</scope>
    <source>
        <strain evidence="4 5">LMG 32289</strain>
    </source>
</reference>
<evidence type="ECO:0000256" key="2">
    <source>
        <dbReference type="SAM" id="MobiDB-lite"/>
    </source>
</evidence>